<dbReference type="Proteomes" id="UP000013961">
    <property type="component" value="Plasmid 2"/>
</dbReference>
<dbReference type="EMBL" id="CP004376">
    <property type="protein sequence ID" value="AGM31715.1"/>
    <property type="molecule type" value="Genomic_DNA"/>
</dbReference>
<name>A0AB33AIS5_9MYCO</name>
<evidence type="ECO:0000313" key="1">
    <source>
        <dbReference type="EMBL" id="AGM31715.1"/>
    </source>
</evidence>
<dbReference type="AlphaFoldDB" id="A0AB33AIS5"/>
<geneLocation type="plasmid" evidence="1 2">
    <name>2</name>
</geneLocation>
<dbReference type="KEGG" id="mabb:MASS_2p0004"/>
<organism evidence="1 2">
    <name type="scientific">Mycobacteroides abscessus subsp. bolletii 50594</name>
    <dbReference type="NCBI Taxonomy" id="1303024"/>
    <lineage>
        <taxon>Bacteria</taxon>
        <taxon>Bacillati</taxon>
        <taxon>Actinomycetota</taxon>
        <taxon>Actinomycetes</taxon>
        <taxon>Mycobacteriales</taxon>
        <taxon>Mycobacteriaceae</taxon>
        <taxon>Mycobacteroides</taxon>
        <taxon>Mycobacteroides abscessus</taxon>
    </lineage>
</organism>
<accession>A0AB33AIS5</accession>
<gene>
    <name evidence="1" type="ORF">MASS_2p0004</name>
</gene>
<reference evidence="1 2" key="1">
    <citation type="journal article" date="2013" name="Genome Announc.">
        <title>Complete Genome Sequence of Mycobacterium massiliense Clinical Strain Asan 50594, Belonging to the Type II Genotype.</title>
        <authorList>
            <person name="Kim B.J."/>
            <person name="Kim B.R."/>
            <person name="Hong S.H."/>
            <person name="Seok S.H."/>
            <person name="Kook Y.H."/>
            <person name="Kim B.J."/>
        </authorList>
    </citation>
    <scope>NUCLEOTIDE SEQUENCE [LARGE SCALE GENOMIC DNA]</scope>
    <source>
        <strain evidence="1 2">50594</strain>
    </source>
</reference>
<protein>
    <submittedName>
        <fullName evidence="1">Uncharacterized protein</fullName>
    </submittedName>
</protein>
<proteinExistence type="predicted"/>
<evidence type="ECO:0000313" key="2">
    <source>
        <dbReference type="Proteomes" id="UP000013961"/>
    </source>
</evidence>
<sequence length="380" mass="38129">MTLDLVVQRVGAALGRGHALFSPSPLEVGSSLSASGQSLENVGQRVGAQAQMLDARGAFGREFGAAAGRLGGRIAAAGGADQLLGGAMSGAAGDDAAGRGQSGNVVNAAAGDTARTGPYANTPAGRQALLMALRDRVDDQRKVIAAYRARDAQYAAKIRALAYQQQRGGGAGMGGLGQAFSGLGQQMRPGGGSSGGGGGGGLSGLSGLGGLFKNAGNTNSSANGTAGPAALITSAGTVGDLDGRQTQVAKDIVAEGLRRGIPFKGLVIGVATALQESSLRELANPSVPESMQIPHDGVGKDHDSVGPFQQRQSWGATADLMNSRTSAGKFFAALQKVAGWQNMSHTEAAQAVQRSAFPSAYAKHVAHADRIVRALTGATT</sequence>
<dbReference type="RefSeq" id="WP_016341419.1">
    <property type="nucleotide sequence ID" value="NC_021279.1"/>
</dbReference>
<keyword evidence="1" id="KW-0614">Plasmid</keyword>